<dbReference type="EMBL" id="CP111020">
    <property type="protein sequence ID" value="WAR13693.1"/>
    <property type="molecule type" value="Genomic_DNA"/>
</dbReference>
<dbReference type="InterPro" id="IPR004853">
    <property type="entry name" value="Sugar_P_trans_dom"/>
</dbReference>
<dbReference type="InterPro" id="IPR050186">
    <property type="entry name" value="TPT_transporter"/>
</dbReference>
<evidence type="ECO:0000256" key="1">
    <source>
        <dbReference type="ARBA" id="ARBA00004141"/>
    </source>
</evidence>
<dbReference type="PANTHER" id="PTHR11132">
    <property type="entry name" value="SOLUTE CARRIER FAMILY 35"/>
    <property type="match status" value="1"/>
</dbReference>
<evidence type="ECO:0000256" key="5">
    <source>
        <dbReference type="SAM" id="MobiDB-lite"/>
    </source>
</evidence>
<reference evidence="8" key="1">
    <citation type="submission" date="2022-11" db="EMBL/GenBank/DDBJ databases">
        <title>Centuries of genome instability and evolution in soft-shell clam transmissible cancer (bioRxiv).</title>
        <authorList>
            <person name="Hart S.F.M."/>
            <person name="Yonemitsu M.A."/>
            <person name="Giersch R.M."/>
            <person name="Beal B.F."/>
            <person name="Arriagada G."/>
            <person name="Davis B.W."/>
            <person name="Ostrander E.A."/>
            <person name="Goff S.P."/>
            <person name="Metzger M.J."/>
        </authorList>
    </citation>
    <scope>NUCLEOTIDE SEQUENCE</scope>
    <source>
        <strain evidence="8">MELC-2E11</strain>
        <tissue evidence="8">Siphon/mantle</tissue>
    </source>
</reference>
<evidence type="ECO:0000256" key="3">
    <source>
        <dbReference type="ARBA" id="ARBA00022989"/>
    </source>
</evidence>
<feature type="transmembrane region" description="Helical" evidence="6">
    <location>
        <begin position="268"/>
        <end position="289"/>
    </location>
</feature>
<keyword evidence="3 6" id="KW-1133">Transmembrane helix</keyword>
<feature type="transmembrane region" description="Helical" evidence="6">
    <location>
        <begin position="391"/>
        <end position="413"/>
    </location>
</feature>
<keyword evidence="2 6" id="KW-0812">Transmembrane</keyword>
<sequence>ISSVFNLLIFLLVVRGPQRQVSLFNAKFSLSEVFDNLSHGFRHVIETFTLFSQLGPLYVSFLVVHLELLLRLYELAAKNRYFIQSATRFLFRLCGGNDSTRARNHREAKSDVKPGFHGLTGPNNCKANTSPKDESKLLMHSCVDDKSVTTTTIPIMEDHHHSTRRHYWVVASVVLMYWSISISMVFLNKFILSGSFGEEDLTIFAAWFQSIAAVGFIWGVSLGGRKCKIKIPKIEPNQLYSQTMIMLSMASVCCLTFNNLMLKHIGVAFYQVARSFTIIFTIIFSAVFLKKGLTTRAVCSCLLVVAGFFIGIDQEDVSGTLSVKGVIYGLMSSLSAAVSGILFKKAESLLERDSLKLAYYNNMNCVLLFLPLVLGSGQFVSVFRSEFIYQINFWLILCFTGVLSLCIGWVSALQIKHTSPIAHHLSINAKSVCQTVLAVLFYQETKTMYWWLGNFLVVAGVLFYTLSRILEDSKRSKDVTINGQLPITNSKPHANGHTKD</sequence>
<dbReference type="Proteomes" id="UP001164746">
    <property type="component" value="Chromosome 9"/>
</dbReference>
<evidence type="ECO:0000313" key="9">
    <source>
        <dbReference type="Proteomes" id="UP001164746"/>
    </source>
</evidence>
<keyword evidence="4 6" id="KW-0472">Membrane</keyword>
<feature type="transmembrane region" description="Helical" evidence="6">
    <location>
        <begin position="364"/>
        <end position="385"/>
    </location>
</feature>
<evidence type="ECO:0000256" key="4">
    <source>
        <dbReference type="ARBA" id="ARBA00023136"/>
    </source>
</evidence>
<feature type="compositionally biased region" description="Basic and acidic residues" evidence="5">
    <location>
        <begin position="105"/>
        <end position="114"/>
    </location>
</feature>
<feature type="non-terminal residue" evidence="8">
    <location>
        <position position="1"/>
    </location>
</feature>
<dbReference type="SUPFAM" id="SSF103481">
    <property type="entry name" value="Multidrug resistance efflux transporter EmrE"/>
    <property type="match status" value="1"/>
</dbReference>
<evidence type="ECO:0000256" key="2">
    <source>
        <dbReference type="ARBA" id="ARBA00022692"/>
    </source>
</evidence>
<comment type="subcellular location">
    <subcellularLocation>
        <location evidence="1">Membrane</location>
        <topology evidence="1">Multi-pass membrane protein</topology>
    </subcellularLocation>
</comment>
<protein>
    <submittedName>
        <fullName evidence="8">FUCT1-like protein</fullName>
    </submittedName>
</protein>
<feature type="domain" description="Sugar phosphate transporter" evidence="7">
    <location>
        <begin position="170"/>
        <end position="464"/>
    </location>
</feature>
<accession>A0ABY7EUT0</accession>
<evidence type="ECO:0000259" key="7">
    <source>
        <dbReference type="Pfam" id="PF03151"/>
    </source>
</evidence>
<keyword evidence="9" id="KW-1185">Reference proteome</keyword>
<gene>
    <name evidence="8" type="ORF">MAR_003798</name>
</gene>
<organism evidence="8 9">
    <name type="scientific">Mya arenaria</name>
    <name type="common">Soft-shell clam</name>
    <dbReference type="NCBI Taxonomy" id="6604"/>
    <lineage>
        <taxon>Eukaryota</taxon>
        <taxon>Metazoa</taxon>
        <taxon>Spiralia</taxon>
        <taxon>Lophotrochozoa</taxon>
        <taxon>Mollusca</taxon>
        <taxon>Bivalvia</taxon>
        <taxon>Autobranchia</taxon>
        <taxon>Heteroconchia</taxon>
        <taxon>Euheterodonta</taxon>
        <taxon>Imparidentia</taxon>
        <taxon>Neoheterodontei</taxon>
        <taxon>Myida</taxon>
        <taxon>Myoidea</taxon>
        <taxon>Myidae</taxon>
        <taxon>Mya</taxon>
    </lineage>
</organism>
<name>A0ABY7EUT0_MYAAR</name>
<dbReference type="Pfam" id="PF03151">
    <property type="entry name" value="TPT"/>
    <property type="match status" value="1"/>
</dbReference>
<evidence type="ECO:0000313" key="8">
    <source>
        <dbReference type="EMBL" id="WAR13693.1"/>
    </source>
</evidence>
<feature type="transmembrane region" description="Helical" evidence="6">
    <location>
        <begin position="296"/>
        <end position="313"/>
    </location>
</feature>
<evidence type="ECO:0000256" key="6">
    <source>
        <dbReference type="SAM" id="Phobius"/>
    </source>
</evidence>
<feature type="transmembrane region" description="Helical" evidence="6">
    <location>
        <begin position="448"/>
        <end position="467"/>
    </location>
</feature>
<feature type="region of interest" description="Disordered" evidence="5">
    <location>
        <begin position="102"/>
        <end position="125"/>
    </location>
</feature>
<proteinExistence type="predicted"/>
<feature type="transmembrane region" description="Helical" evidence="6">
    <location>
        <begin position="50"/>
        <end position="70"/>
    </location>
</feature>
<dbReference type="InterPro" id="IPR037185">
    <property type="entry name" value="EmrE-like"/>
</dbReference>
<feature type="transmembrane region" description="Helical" evidence="6">
    <location>
        <begin position="203"/>
        <end position="223"/>
    </location>
</feature>
<feature type="transmembrane region" description="Helical" evidence="6">
    <location>
        <begin position="167"/>
        <end position="191"/>
    </location>
</feature>
<feature type="transmembrane region" description="Helical" evidence="6">
    <location>
        <begin position="325"/>
        <end position="343"/>
    </location>
</feature>